<comment type="caution">
    <text evidence="1">The sequence shown here is derived from an EMBL/GenBank/DDBJ whole genome shotgun (WGS) entry which is preliminary data.</text>
</comment>
<dbReference type="EMBL" id="PVWO01000006">
    <property type="protein sequence ID" value="PSB59427.1"/>
    <property type="molecule type" value="Genomic_DNA"/>
</dbReference>
<evidence type="ECO:0000313" key="2">
    <source>
        <dbReference type="Proteomes" id="UP000238937"/>
    </source>
</evidence>
<accession>A0A2T1GNC8</accession>
<keyword evidence="2" id="KW-1185">Reference proteome</keyword>
<protein>
    <submittedName>
        <fullName evidence="1">Uncharacterized protein</fullName>
    </submittedName>
</protein>
<sequence>MLHNNRPGAGEIGLFLDRIQFVSVLRSSRAYNASSKRSIPWTIERARGNLEFYVRIANRL</sequence>
<dbReference type="Proteomes" id="UP000238937">
    <property type="component" value="Unassembled WGS sequence"/>
</dbReference>
<gene>
    <name evidence="1" type="ORF">C7B77_00980</name>
</gene>
<dbReference type="RefSeq" id="WP_106299451.1">
    <property type="nucleotide sequence ID" value="NZ_PVWO01000006.1"/>
</dbReference>
<organism evidence="1 2">
    <name type="scientific">Chamaesiphon polymorphus CCALA 037</name>
    <dbReference type="NCBI Taxonomy" id="2107692"/>
    <lineage>
        <taxon>Bacteria</taxon>
        <taxon>Bacillati</taxon>
        <taxon>Cyanobacteriota</taxon>
        <taxon>Cyanophyceae</taxon>
        <taxon>Gomontiellales</taxon>
        <taxon>Chamaesiphonaceae</taxon>
        <taxon>Chamaesiphon</taxon>
    </lineage>
</organism>
<evidence type="ECO:0000313" key="1">
    <source>
        <dbReference type="EMBL" id="PSB59427.1"/>
    </source>
</evidence>
<proteinExistence type="predicted"/>
<reference evidence="1 2" key="1">
    <citation type="submission" date="2018-03" db="EMBL/GenBank/DDBJ databases">
        <title>The ancient ancestry and fast evolution of plastids.</title>
        <authorList>
            <person name="Moore K.R."/>
            <person name="Magnabosco C."/>
            <person name="Momper L."/>
            <person name="Gold D.A."/>
            <person name="Bosak T."/>
            <person name="Fournier G.P."/>
        </authorList>
    </citation>
    <scope>NUCLEOTIDE SEQUENCE [LARGE SCALE GENOMIC DNA]</scope>
    <source>
        <strain evidence="1 2">CCALA 037</strain>
    </source>
</reference>
<dbReference type="AlphaFoldDB" id="A0A2T1GNC8"/>
<name>A0A2T1GNC8_9CYAN</name>